<dbReference type="SMART" id="SM00283">
    <property type="entry name" value="MA"/>
    <property type="match status" value="1"/>
</dbReference>
<evidence type="ECO:0000256" key="10">
    <source>
        <dbReference type="ARBA" id="ARBA00029447"/>
    </source>
</evidence>
<dbReference type="CDD" id="cd06225">
    <property type="entry name" value="HAMP"/>
    <property type="match status" value="1"/>
</dbReference>
<keyword evidence="18" id="KW-1185">Reference proteome</keyword>
<comment type="subcellular location">
    <subcellularLocation>
        <location evidence="1">Cell inner membrane</location>
        <topology evidence="1">Multi-pass membrane protein</topology>
    </subcellularLocation>
</comment>
<dbReference type="Pfam" id="PF00015">
    <property type="entry name" value="MCPsignal"/>
    <property type="match status" value="1"/>
</dbReference>
<feature type="transmembrane region" description="Helical" evidence="14">
    <location>
        <begin position="190"/>
        <end position="209"/>
    </location>
</feature>
<organism evidence="17 18">
    <name type="scientific">Herbaspirillum chlorophenolicum</name>
    <dbReference type="NCBI Taxonomy" id="211589"/>
    <lineage>
        <taxon>Bacteria</taxon>
        <taxon>Pseudomonadati</taxon>
        <taxon>Pseudomonadota</taxon>
        <taxon>Betaproteobacteria</taxon>
        <taxon>Burkholderiales</taxon>
        <taxon>Oxalobacteraceae</taxon>
        <taxon>Herbaspirillum</taxon>
    </lineage>
</organism>
<feature type="domain" description="Methyl-accepting transducer" evidence="15">
    <location>
        <begin position="268"/>
        <end position="497"/>
    </location>
</feature>
<dbReference type="InterPro" id="IPR003660">
    <property type="entry name" value="HAMP_dom"/>
</dbReference>
<dbReference type="RefSeq" id="WP_402703117.1">
    <property type="nucleotide sequence ID" value="NZ_JBIUZV010000016.1"/>
</dbReference>
<evidence type="ECO:0000259" key="15">
    <source>
        <dbReference type="PROSITE" id="PS50111"/>
    </source>
</evidence>
<evidence type="ECO:0000256" key="4">
    <source>
        <dbReference type="ARBA" id="ARBA00022500"/>
    </source>
</evidence>
<sequence length="577" mass="61510">MSFKNISIKARLAIAIFILSLLLVAIGTAGLLGMSAAVSISRELTEERIPKTVAADNVLIWIGRQRTSLDQAAMTDDPAWAERMFGMDANGRKEALNWWAKYTALPQTEEGKVLVQKVSDGIEKTEQALVKFAEVIKTGDRKAIGDQARQVGTIYTAMQGDGQALSKYESEQAEHSLVVSNRRYEASRTFSMVAIALGLILALYSWLSLRRAIAEPMRRALQHFGAIADGDLTQQVRVHSKDEMGQLLEGLSHMQENLSRTVRAVRSGSDAIATATREIASGNLDLSSRTEQQAASLEETASSMEQLTSTVKHNADNARQASTLAVNASTIASDGNAVVGRVVQTMEEIRESSTKITDIVSIIDGIAFQTNILALNAAVEAARAGEQGRGFAVVATEVRALAQRSSSAAKEIKELIMLSVDRVQAGSELAGQAGTTMSDVINAVQRVTDIMGEISAASSEQSAGIGQVSRAVSQMDEATQQNAALVEEASAAAKALEQQAQSLMQEVSIFRIDGSQASHAYVAPAMVPVAAKPQPARPAAKPVAKPVSRPVPKVEAAAAKPARSAPPSDDGDEWETF</sequence>
<dbReference type="Proteomes" id="UP001617427">
    <property type="component" value="Unassembled WGS sequence"/>
</dbReference>
<dbReference type="SMART" id="SM00304">
    <property type="entry name" value="HAMP"/>
    <property type="match status" value="1"/>
</dbReference>
<dbReference type="SUPFAM" id="SSF58104">
    <property type="entry name" value="Methyl-accepting chemotaxis protein (MCP) signaling domain"/>
    <property type="match status" value="1"/>
</dbReference>
<keyword evidence="9 11" id="KW-0807">Transducer</keyword>
<evidence type="ECO:0000256" key="14">
    <source>
        <dbReference type="SAM" id="Phobius"/>
    </source>
</evidence>
<dbReference type="InterPro" id="IPR003122">
    <property type="entry name" value="Tar_rcpt_lig-bd"/>
</dbReference>
<evidence type="ECO:0000313" key="18">
    <source>
        <dbReference type="Proteomes" id="UP001617427"/>
    </source>
</evidence>
<dbReference type="Pfam" id="PF00672">
    <property type="entry name" value="HAMP"/>
    <property type="match status" value="1"/>
</dbReference>
<evidence type="ECO:0000313" key="17">
    <source>
        <dbReference type="EMBL" id="MFJ3048216.1"/>
    </source>
</evidence>
<keyword evidence="8 14" id="KW-0472">Membrane</keyword>
<accession>A0ABW8F4L7</accession>
<keyword evidence="3" id="KW-0488">Methylation</keyword>
<evidence type="ECO:0000256" key="1">
    <source>
        <dbReference type="ARBA" id="ARBA00004429"/>
    </source>
</evidence>
<evidence type="ECO:0000259" key="16">
    <source>
        <dbReference type="PROSITE" id="PS50885"/>
    </source>
</evidence>
<feature type="domain" description="HAMP" evidence="16">
    <location>
        <begin position="211"/>
        <end position="263"/>
    </location>
</feature>
<evidence type="ECO:0000256" key="7">
    <source>
        <dbReference type="ARBA" id="ARBA00022989"/>
    </source>
</evidence>
<evidence type="ECO:0000256" key="9">
    <source>
        <dbReference type="ARBA" id="ARBA00023224"/>
    </source>
</evidence>
<dbReference type="EMBL" id="JBIUZV010000016">
    <property type="protein sequence ID" value="MFJ3048216.1"/>
    <property type="molecule type" value="Genomic_DNA"/>
</dbReference>
<dbReference type="CDD" id="cd11386">
    <property type="entry name" value="MCP_signal"/>
    <property type="match status" value="1"/>
</dbReference>
<dbReference type="PANTHER" id="PTHR43531">
    <property type="entry name" value="PROTEIN ICFG"/>
    <property type="match status" value="1"/>
</dbReference>
<evidence type="ECO:0000256" key="6">
    <source>
        <dbReference type="ARBA" id="ARBA00022692"/>
    </source>
</evidence>
<dbReference type="Pfam" id="PF02203">
    <property type="entry name" value="TarH"/>
    <property type="match status" value="1"/>
</dbReference>
<evidence type="ECO:0000256" key="12">
    <source>
        <dbReference type="SAM" id="Coils"/>
    </source>
</evidence>
<evidence type="ECO:0000256" key="5">
    <source>
        <dbReference type="ARBA" id="ARBA00022519"/>
    </source>
</evidence>
<reference evidence="17 18" key="1">
    <citation type="submission" date="2024-10" db="EMBL/GenBank/DDBJ databases">
        <title>The Natural Products Discovery Center: Release of the First 8490 Sequenced Strains for Exploring Actinobacteria Biosynthetic Diversity.</title>
        <authorList>
            <person name="Kalkreuter E."/>
            <person name="Kautsar S.A."/>
            <person name="Yang D."/>
            <person name="Bader C.D."/>
            <person name="Teijaro C.N."/>
            <person name="Fluegel L."/>
            <person name="Davis C.M."/>
            <person name="Simpson J.R."/>
            <person name="Lauterbach L."/>
            <person name="Steele A.D."/>
            <person name="Gui C."/>
            <person name="Meng S."/>
            <person name="Li G."/>
            <person name="Viehrig K."/>
            <person name="Ye F."/>
            <person name="Su P."/>
            <person name="Kiefer A.F."/>
            <person name="Nichols A."/>
            <person name="Cepeda A.J."/>
            <person name="Yan W."/>
            <person name="Fan B."/>
            <person name="Jiang Y."/>
            <person name="Adhikari A."/>
            <person name="Zheng C.-J."/>
            <person name="Schuster L."/>
            <person name="Cowan T.M."/>
            <person name="Smanski M.J."/>
            <person name="Chevrette M.G."/>
            <person name="De Carvalho L.P.S."/>
            <person name="Shen B."/>
        </authorList>
    </citation>
    <scope>NUCLEOTIDE SEQUENCE [LARGE SCALE GENOMIC DNA]</scope>
    <source>
        <strain evidence="17 18">NPDC087045</strain>
    </source>
</reference>
<dbReference type="InterPro" id="IPR004090">
    <property type="entry name" value="Chemotax_Me-accpt_rcpt"/>
</dbReference>
<dbReference type="PRINTS" id="PR00260">
    <property type="entry name" value="CHEMTRNSDUCR"/>
</dbReference>
<evidence type="ECO:0000256" key="2">
    <source>
        <dbReference type="ARBA" id="ARBA00022475"/>
    </source>
</evidence>
<protein>
    <submittedName>
        <fullName evidence="17">Methyl-accepting chemotaxis protein</fullName>
    </submittedName>
</protein>
<feature type="compositionally biased region" description="Low complexity" evidence="13">
    <location>
        <begin position="533"/>
        <end position="568"/>
    </location>
</feature>
<evidence type="ECO:0000256" key="8">
    <source>
        <dbReference type="ARBA" id="ARBA00023136"/>
    </source>
</evidence>
<dbReference type="PROSITE" id="PS50885">
    <property type="entry name" value="HAMP"/>
    <property type="match status" value="1"/>
</dbReference>
<comment type="caution">
    <text evidence="17">The sequence shown here is derived from an EMBL/GenBank/DDBJ whole genome shotgun (WGS) entry which is preliminary data.</text>
</comment>
<dbReference type="PROSITE" id="PS50111">
    <property type="entry name" value="CHEMOTAXIS_TRANSDUC_2"/>
    <property type="match status" value="1"/>
</dbReference>
<evidence type="ECO:0000256" key="11">
    <source>
        <dbReference type="PROSITE-ProRule" id="PRU00284"/>
    </source>
</evidence>
<feature type="coiled-coil region" evidence="12">
    <location>
        <begin position="468"/>
        <end position="513"/>
    </location>
</feature>
<name>A0ABW8F4L7_9BURK</name>
<keyword evidence="12" id="KW-0175">Coiled coil</keyword>
<gene>
    <name evidence="17" type="ORF">ACIPEN_20470</name>
</gene>
<feature type="region of interest" description="Disordered" evidence="13">
    <location>
        <begin position="533"/>
        <end position="577"/>
    </location>
</feature>
<keyword evidence="4" id="KW-0145">Chemotaxis</keyword>
<dbReference type="InterPro" id="IPR004089">
    <property type="entry name" value="MCPsignal_dom"/>
</dbReference>
<dbReference type="InterPro" id="IPR051310">
    <property type="entry name" value="MCP_chemotaxis"/>
</dbReference>
<comment type="similarity">
    <text evidence="10">Belongs to the methyl-accepting chemotaxis (MCP) protein family.</text>
</comment>
<dbReference type="PANTHER" id="PTHR43531:SF14">
    <property type="entry name" value="METHYL-ACCEPTING CHEMOTAXIS PROTEIN I-RELATED"/>
    <property type="match status" value="1"/>
</dbReference>
<keyword evidence="2" id="KW-1003">Cell membrane</keyword>
<keyword evidence="7 14" id="KW-1133">Transmembrane helix</keyword>
<dbReference type="Gene3D" id="1.10.287.950">
    <property type="entry name" value="Methyl-accepting chemotaxis protein"/>
    <property type="match status" value="1"/>
</dbReference>
<keyword evidence="5" id="KW-0997">Cell inner membrane</keyword>
<evidence type="ECO:0000256" key="3">
    <source>
        <dbReference type="ARBA" id="ARBA00022481"/>
    </source>
</evidence>
<evidence type="ECO:0000256" key="13">
    <source>
        <dbReference type="SAM" id="MobiDB-lite"/>
    </source>
</evidence>
<proteinExistence type="inferred from homology"/>
<keyword evidence="6 14" id="KW-0812">Transmembrane</keyword>